<organism evidence="1 2">
    <name type="scientific">Ditylenchus destructor</name>
    <dbReference type="NCBI Taxonomy" id="166010"/>
    <lineage>
        <taxon>Eukaryota</taxon>
        <taxon>Metazoa</taxon>
        <taxon>Ecdysozoa</taxon>
        <taxon>Nematoda</taxon>
        <taxon>Chromadorea</taxon>
        <taxon>Rhabditida</taxon>
        <taxon>Tylenchina</taxon>
        <taxon>Tylenchomorpha</taxon>
        <taxon>Sphaerularioidea</taxon>
        <taxon>Anguinidae</taxon>
        <taxon>Anguininae</taxon>
        <taxon>Ditylenchus</taxon>
    </lineage>
</organism>
<protein>
    <submittedName>
        <fullName evidence="1">Uncharacterized protein</fullName>
    </submittedName>
</protein>
<name>A0AAD4MWZ3_9BILA</name>
<evidence type="ECO:0000313" key="1">
    <source>
        <dbReference type="EMBL" id="KAI1706141.1"/>
    </source>
</evidence>
<dbReference type="EMBL" id="JAKKPZ010000050">
    <property type="protein sequence ID" value="KAI1706141.1"/>
    <property type="molecule type" value="Genomic_DNA"/>
</dbReference>
<keyword evidence="2" id="KW-1185">Reference proteome</keyword>
<dbReference type="Proteomes" id="UP001201812">
    <property type="component" value="Unassembled WGS sequence"/>
</dbReference>
<sequence length="111" mass="12695">MEHRQKVCLKEIKANCGLSELQKKHQETETEQRTPQLSGSLLVFYDFSELLNAVAQLLGRRRRALLLIYFALRIPKIVISFIIELSKEAIQSSNSLLAREKSAGIQKRNAQ</sequence>
<accession>A0AAD4MWZ3</accession>
<evidence type="ECO:0000313" key="2">
    <source>
        <dbReference type="Proteomes" id="UP001201812"/>
    </source>
</evidence>
<dbReference type="AlphaFoldDB" id="A0AAD4MWZ3"/>
<gene>
    <name evidence="1" type="ORF">DdX_13182</name>
</gene>
<reference evidence="1" key="1">
    <citation type="submission" date="2022-01" db="EMBL/GenBank/DDBJ databases">
        <title>Genome Sequence Resource for Two Populations of Ditylenchus destructor, the Migratory Endoparasitic Phytonematode.</title>
        <authorList>
            <person name="Zhang H."/>
            <person name="Lin R."/>
            <person name="Xie B."/>
        </authorList>
    </citation>
    <scope>NUCLEOTIDE SEQUENCE</scope>
    <source>
        <strain evidence="1">BazhouSP</strain>
    </source>
</reference>
<comment type="caution">
    <text evidence="1">The sequence shown here is derived from an EMBL/GenBank/DDBJ whole genome shotgun (WGS) entry which is preliminary data.</text>
</comment>
<proteinExistence type="predicted"/>